<accession>A0A4V6CXK8</accession>
<dbReference type="AlphaFoldDB" id="A0A4V6CXK8"/>
<evidence type="ECO:0000313" key="2">
    <source>
        <dbReference type="EMBL" id="TKV80135.1"/>
    </source>
</evidence>
<gene>
    <name evidence="2" type="ORF">FDV58_17970</name>
</gene>
<feature type="region of interest" description="Disordered" evidence="1">
    <location>
        <begin position="71"/>
        <end position="92"/>
    </location>
</feature>
<proteinExistence type="predicted"/>
<reference evidence="2 3" key="1">
    <citation type="submission" date="2019-05" db="EMBL/GenBank/DDBJ databases">
        <title>Draft Genome of Bradyrhizobium elkanii strain SEMIA 938, Used in Commercial Inoculants for Lupinus spp. in Brazil.</title>
        <authorList>
            <person name="Hungria M."/>
            <person name="Delamuta J.R.M."/>
            <person name="Ribeiro R.A."/>
            <person name="Nogueira M.A."/>
        </authorList>
    </citation>
    <scope>NUCLEOTIDE SEQUENCE [LARGE SCALE GENOMIC DNA]</scope>
    <source>
        <strain evidence="2 3">Semia 938</strain>
    </source>
</reference>
<comment type="caution">
    <text evidence="2">The sequence shown here is derived from an EMBL/GenBank/DDBJ whole genome shotgun (WGS) entry which is preliminary data.</text>
</comment>
<name>A0A4V6CXK8_BRAEL</name>
<evidence type="ECO:0000256" key="1">
    <source>
        <dbReference type="SAM" id="MobiDB-lite"/>
    </source>
</evidence>
<dbReference type="Proteomes" id="UP000305095">
    <property type="component" value="Unassembled WGS sequence"/>
</dbReference>
<sequence>MTDDAAFERLATAVLREAKPEYATLVHTGVNVAGKTVKAPVDGITFVTGANPPRMIAAHHTTCARPDLRSKWLHDPSTVTPRKGGKPTAPPGDVLKTAEIVAAERKRTPLLRATLILTTNQEPPEELVRDTIAAGAERGIDIDIWSVTSLGHFLDNADQGQWLRYKHLGIDQERLSADLLASLSLKSLEIHGPHEEPDAWVSRTLDQAIAAASDDTILFVAAGSGLGKSIACYKQLRRHVHAGGYGLIMPHEIIAAAQTPDEAIDACLRKLHPKVAPDAGSTAQQLCSADHPLLLVVEDINRSGQASLLAEKLSKWSGPLNSDTPAGRPWRLLCPIWPQIIASLGEEARKRIQRLAVIGDAFSPSEGREAVQRRGRTRGKTISDLDADAISDALGHDPLLIALHEPSKAPHPGLVIEEYANAALARIAANRGDYTAADYRLALRALATVLLSRRQISPLWSDITAWLRGQADALAMLRHLVHQANIVRLSSEASDARLLFRHDRVRDHLFADTIAEAIKNESLDDGLLADPYFAEVLGAALNHDGISPSFVDRVRATNPLALFFALRVFREPTTAVHRAVLASIDGWLADPDTHAAKFNHLRWAALAALSETESTDVVAIVWKFGRSDRRAWTASQALFRNGDLAGGLQLCLDVEPGVGAPWRDRQIEHAKNRFGANLRAGVDKLLRQVAVEPNVRVAALRLAGYLADPQLADAIEMSWNSDPAATSHLGDYLWAAAQCCGTDPERLLGPVCDAWATLPTSEKSPSPRDNLAADHVRWAFHKDVPVSAIPYFLKRARFDDLRWPITYMLHGVDHPDAVEFVVRELACRQRRIEGKGGFSPFSHMAPDEWRRRQEEKGRPMSRESRERLLAFWQNQSTEEHLRRQSFRFWAATHMDGDLEILRSVDSSDLLAESALWQRLARADRTAIPALLTKLHGDRHATWWRLARHVWSEPVSLALNEELQRRRTWAATSQTASGDNDRDYVLSEIVMDLLPSEAEPLLLKHWDHLAAQAFFVQAALFLATPRLLAMAKAAIESSSDPAKNFRHITMRYGIKERGRPGITRRSQIEALIPYLGHLDELSIYQFWELCNERGWCDLRRQHFDHRLSDKFRRPSSDEAQAMGSLDQLAANGNWHWIDRWIEDYLESGATLDQVFGVIEKWLVARKTIEAMLVAAASLVQAGRRQDIGLLNIDVEPRDAAAAIRADTEFAVRRRALM</sequence>
<dbReference type="EMBL" id="SZZP01000010">
    <property type="protein sequence ID" value="TKV80135.1"/>
    <property type="molecule type" value="Genomic_DNA"/>
</dbReference>
<evidence type="ECO:0000313" key="3">
    <source>
        <dbReference type="Proteomes" id="UP000305095"/>
    </source>
</evidence>
<protein>
    <submittedName>
        <fullName evidence="2">Uncharacterized protein</fullName>
    </submittedName>
</protein>
<dbReference type="RefSeq" id="WP_137479423.1">
    <property type="nucleotide sequence ID" value="NZ_SZZP01000010.1"/>
</dbReference>
<organism evidence="2 3">
    <name type="scientific">Bradyrhizobium elkanii</name>
    <dbReference type="NCBI Taxonomy" id="29448"/>
    <lineage>
        <taxon>Bacteria</taxon>
        <taxon>Pseudomonadati</taxon>
        <taxon>Pseudomonadota</taxon>
        <taxon>Alphaproteobacteria</taxon>
        <taxon>Hyphomicrobiales</taxon>
        <taxon>Nitrobacteraceae</taxon>
        <taxon>Bradyrhizobium</taxon>
    </lineage>
</organism>